<feature type="chain" id="PRO_5015041932" evidence="1">
    <location>
        <begin position="23"/>
        <end position="141"/>
    </location>
</feature>
<dbReference type="Proteomes" id="UP000254255">
    <property type="component" value="Unassembled WGS sequence"/>
</dbReference>
<feature type="signal peptide" evidence="1">
    <location>
        <begin position="1"/>
        <end position="22"/>
    </location>
</feature>
<sequence length="141" mass="15821">MKSFYVLILILVASFVSVPVQAVTAKNYEKGTKAQQKSISYLSCAFYGSSTQLDPSYTEQVPTADIKILQKAAYHAYNDALSYFGYEEPDHEQRIIDYAEFVASQEAVLWDKPGMNGKQVTLIARSLYNESNCNLLLDSIK</sequence>
<dbReference type="AlphaFoldDB" id="A0A0K5BM55"/>
<proteinExistence type="predicted"/>
<protein>
    <submittedName>
        <fullName evidence="3">Uncharacterized protein</fullName>
    </submittedName>
</protein>
<dbReference type="Proteomes" id="UP001211064">
    <property type="component" value="Unassembled WGS sequence"/>
</dbReference>
<name>A0A0K5BM55_ECOLX</name>
<reference evidence="2" key="2">
    <citation type="submission" date="2022-08" db="EMBL/GenBank/DDBJ databases">
        <title>Genome sequencing of human pathogens.</title>
        <authorList>
            <person name="Cao X."/>
        </authorList>
    </citation>
    <scope>NUCLEOTIDE SEQUENCE</scope>
    <source>
        <strain evidence="2">EC16126</strain>
    </source>
</reference>
<dbReference type="RefSeq" id="WP_000834899.1">
    <property type="nucleotide sequence ID" value="NZ_AP022261.1"/>
</dbReference>
<dbReference type="EMBL" id="UGET01000006">
    <property type="protein sequence ID" value="STN25633.1"/>
    <property type="molecule type" value="Genomic_DNA"/>
</dbReference>
<evidence type="ECO:0000313" key="2">
    <source>
        <dbReference type="EMBL" id="MDA4176791.1"/>
    </source>
</evidence>
<evidence type="ECO:0000313" key="3">
    <source>
        <dbReference type="EMBL" id="STN25633.1"/>
    </source>
</evidence>
<evidence type="ECO:0000256" key="1">
    <source>
        <dbReference type="SAM" id="SignalP"/>
    </source>
</evidence>
<keyword evidence="1" id="KW-0732">Signal</keyword>
<accession>A0A0K5BM55</accession>
<dbReference type="EMBL" id="JANWOR010000163">
    <property type="protein sequence ID" value="MDA4176791.1"/>
    <property type="molecule type" value="Genomic_DNA"/>
</dbReference>
<organism evidence="3 4">
    <name type="scientific">Escherichia coli</name>
    <dbReference type="NCBI Taxonomy" id="562"/>
    <lineage>
        <taxon>Bacteria</taxon>
        <taxon>Pseudomonadati</taxon>
        <taxon>Pseudomonadota</taxon>
        <taxon>Gammaproteobacteria</taxon>
        <taxon>Enterobacterales</taxon>
        <taxon>Enterobacteriaceae</taxon>
        <taxon>Escherichia</taxon>
    </lineage>
</organism>
<evidence type="ECO:0000313" key="4">
    <source>
        <dbReference type="Proteomes" id="UP000254255"/>
    </source>
</evidence>
<gene>
    <name evidence="3" type="ORF">NCTC13148_06041</name>
    <name evidence="2" type="ORF">NY836_05035</name>
</gene>
<reference evidence="3 4" key="1">
    <citation type="submission" date="2018-06" db="EMBL/GenBank/DDBJ databases">
        <authorList>
            <consortium name="Pathogen Informatics"/>
            <person name="Doyle S."/>
        </authorList>
    </citation>
    <scope>NUCLEOTIDE SEQUENCE [LARGE SCALE GENOMIC DNA]</scope>
    <source>
        <strain evidence="3 4">NCTC13148</strain>
    </source>
</reference>